<dbReference type="Gene3D" id="3.30.450.380">
    <property type="match status" value="1"/>
</dbReference>
<keyword evidence="5" id="KW-1185">Reference proteome</keyword>
<dbReference type="AlphaFoldDB" id="A0A7S8EE37"/>
<evidence type="ECO:0000256" key="1">
    <source>
        <dbReference type="ARBA" id="ARBA00006611"/>
    </source>
</evidence>
<comment type="similarity">
    <text evidence="1">Belongs to the GSP E family.</text>
</comment>
<dbReference type="KEGG" id="pmet:G4Y79_23805"/>
<feature type="region of interest" description="Disordered" evidence="2">
    <location>
        <begin position="1"/>
        <end position="40"/>
    </location>
</feature>
<evidence type="ECO:0000313" key="5">
    <source>
        <dbReference type="Proteomes" id="UP000594468"/>
    </source>
</evidence>
<organism evidence="4 5">
    <name type="scientific">Phototrophicus methaneseepsis</name>
    <dbReference type="NCBI Taxonomy" id="2710758"/>
    <lineage>
        <taxon>Bacteria</taxon>
        <taxon>Bacillati</taxon>
        <taxon>Chloroflexota</taxon>
        <taxon>Candidatus Thermofontia</taxon>
        <taxon>Phototrophicales</taxon>
        <taxon>Phototrophicaceae</taxon>
        <taxon>Phototrophicus</taxon>
    </lineage>
</organism>
<dbReference type="Gene3D" id="3.40.50.300">
    <property type="entry name" value="P-loop containing nucleotide triphosphate hydrolases"/>
    <property type="match status" value="1"/>
</dbReference>
<gene>
    <name evidence="4" type="ORF">G4Y79_23805</name>
</gene>
<protein>
    <submittedName>
        <fullName evidence="4">CpaF family protein</fullName>
    </submittedName>
</protein>
<evidence type="ECO:0000256" key="2">
    <source>
        <dbReference type="SAM" id="MobiDB-lite"/>
    </source>
</evidence>
<evidence type="ECO:0000259" key="3">
    <source>
        <dbReference type="Pfam" id="PF00437"/>
    </source>
</evidence>
<dbReference type="CDD" id="cd01130">
    <property type="entry name" value="VirB11-like_ATPase"/>
    <property type="match status" value="1"/>
</dbReference>
<dbReference type="Pfam" id="PF00437">
    <property type="entry name" value="T2SSE"/>
    <property type="match status" value="1"/>
</dbReference>
<accession>A0A7S8EE37</accession>
<feature type="domain" description="Bacterial type II secretion system protein E" evidence="3">
    <location>
        <begin position="150"/>
        <end position="428"/>
    </location>
</feature>
<name>A0A7S8EE37_9CHLR</name>
<dbReference type="PANTHER" id="PTHR30486">
    <property type="entry name" value="TWITCHING MOTILITY PROTEIN PILT"/>
    <property type="match status" value="1"/>
</dbReference>
<sequence length="512" mass="56900">MRDDEFDAIFSGDAPDEETLVAEEPQVTETRPPKAAPAPVDVDHAGFTIGSGITKVTVDKVLDDGSWILDTGYHVPAKRRVPEQVAKLRRQLRSKLLASPEEADKWDRYDQSKIAIIEDRLQTVLQKLNVFLDQEDYQTLLMGLLDDLLGFGAIQPLVDNKECSEIMVNGPEVVFAEYKGKLIETELVFDDEDHIRWTAQRIVRPLMRSLDRKSPMVDARLPDGSRVHLVTEPSALLGTTITIRKFPEKRLTVDDLVRFGSLTKDVAEFFRACVVSRLNIVVSGGTGSGKTTLLNVLSSYIPEDERIVTVEDSAELQLAQRHVVRLETAPALPGTEDVGKLEIRDLVKGTLRMRPDRIVVGEVRSGEALDMLQAMNTGHDGSLTTVHSNSPRDAVARLETLCLMAGMDLPLYVIRAQIAAAIDLFVQQARLKDGSRKVVQVTELLGMEGEQVTLMDLFVYETPNQTSTGYSHEGGGELNPTGFPPGFLHRLEQYGFRLPKTIFGAGRNKFQR</sequence>
<reference evidence="4 5" key="1">
    <citation type="submission" date="2020-02" db="EMBL/GenBank/DDBJ databases">
        <authorList>
            <person name="Zheng R.K."/>
            <person name="Sun C.M."/>
        </authorList>
    </citation>
    <scope>NUCLEOTIDE SEQUENCE [LARGE SCALE GENOMIC DNA]</scope>
    <source>
        <strain evidence="5">rifampicinis</strain>
    </source>
</reference>
<dbReference type="SUPFAM" id="SSF52540">
    <property type="entry name" value="P-loop containing nucleoside triphosphate hydrolases"/>
    <property type="match status" value="1"/>
</dbReference>
<dbReference type="PANTHER" id="PTHR30486:SF15">
    <property type="entry name" value="TYPE II_IV SECRETION SYSTEM ATPASE"/>
    <property type="match status" value="1"/>
</dbReference>
<evidence type="ECO:0000313" key="4">
    <source>
        <dbReference type="EMBL" id="QPC85282.1"/>
    </source>
</evidence>
<proteinExistence type="inferred from homology"/>
<dbReference type="InterPro" id="IPR050921">
    <property type="entry name" value="T4SS_GSP_E_ATPase"/>
</dbReference>
<dbReference type="InterPro" id="IPR027417">
    <property type="entry name" value="P-loop_NTPase"/>
</dbReference>
<dbReference type="Proteomes" id="UP000594468">
    <property type="component" value="Chromosome"/>
</dbReference>
<dbReference type="InterPro" id="IPR001482">
    <property type="entry name" value="T2SS/T4SS_dom"/>
</dbReference>
<dbReference type="GO" id="GO:0016887">
    <property type="term" value="F:ATP hydrolysis activity"/>
    <property type="evidence" value="ECO:0007669"/>
    <property type="project" value="InterPro"/>
</dbReference>
<dbReference type="EMBL" id="CP062983">
    <property type="protein sequence ID" value="QPC85282.1"/>
    <property type="molecule type" value="Genomic_DNA"/>
</dbReference>